<organism evidence="4 5">
    <name type="scientific">Polyrhizophydium stewartii</name>
    <dbReference type="NCBI Taxonomy" id="2732419"/>
    <lineage>
        <taxon>Eukaryota</taxon>
        <taxon>Fungi</taxon>
        <taxon>Fungi incertae sedis</taxon>
        <taxon>Chytridiomycota</taxon>
        <taxon>Chytridiomycota incertae sedis</taxon>
        <taxon>Chytridiomycetes</taxon>
        <taxon>Rhizophydiales</taxon>
        <taxon>Rhizophydiales incertae sedis</taxon>
        <taxon>Polyrhizophydium</taxon>
    </lineage>
</organism>
<dbReference type="EMBL" id="JADGIZ020000001">
    <property type="protein sequence ID" value="KAL2920037.1"/>
    <property type="molecule type" value="Genomic_DNA"/>
</dbReference>
<keyword evidence="3" id="KW-0493">Microtubule</keyword>
<keyword evidence="3" id="KW-0963">Cytoplasm</keyword>
<keyword evidence="5" id="KW-1185">Reference proteome</keyword>
<comment type="caution">
    <text evidence="4">The sequence shown here is derived from an EMBL/GenBank/DDBJ whole genome shotgun (WGS) entry which is preliminary data.</text>
</comment>
<reference evidence="4 5" key="1">
    <citation type="submission" date="2023-09" db="EMBL/GenBank/DDBJ databases">
        <title>Pangenome analysis of Batrachochytrium dendrobatidis and related Chytrids.</title>
        <authorList>
            <person name="Yacoub M.N."/>
            <person name="Stajich J.E."/>
            <person name="James T.Y."/>
        </authorList>
    </citation>
    <scope>NUCLEOTIDE SEQUENCE [LARGE SCALE GENOMIC DNA]</scope>
    <source>
        <strain evidence="4 5">JEL0888</strain>
    </source>
</reference>
<accession>A0ABR4NKI8</accession>
<dbReference type="Proteomes" id="UP001527925">
    <property type="component" value="Unassembled WGS sequence"/>
</dbReference>
<dbReference type="SUPFAM" id="SSF46988">
    <property type="entry name" value="Tubulin chaperone cofactor A"/>
    <property type="match status" value="1"/>
</dbReference>
<dbReference type="PANTHER" id="PTHR21500">
    <property type="entry name" value="TUBULIN-SPECIFIC CHAPERONE A"/>
    <property type="match status" value="1"/>
</dbReference>
<gene>
    <name evidence="4" type="ORF">HK105_200103</name>
</gene>
<dbReference type="PANTHER" id="PTHR21500:SF0">
    <property type="entry name" value="TUBULIN-SPECIFIC CHAPERONE A"/>
    <property type="match status" value="1"/>
</dbReference>
<dbReference type="InterPro" id="IPR036126">
    <property type="entry name" value="TBCA_sf"/>
</dbReference>
<dbReference type="Gene3D" id="1.20.58.90">
    <property type="match status" value="1"/>
</dbReference>
<keyword evidence="3" id="KW-0206">Cytoskeleton</keyword>
<comment type="subunit">
    <text evidence="3">Supercomplex made of cofactors A to E. Cofactors A and D function by capturing and stabilizing tubulin in a quasi-native conformation. Cofactor E binds to the cofactor D-tubulin complex; interaction with cofactor C then causes the release of tubulin polypeptides that are committed to the native state.</text>
</comment>
<evidence type="ECO:0000256" key="1">
    <source>
        <dbReference type="ARBA" id="ARBA00006806"/>
    </source>
</evidence>
<name>A0ABR4NKI8_9FUNG</name>
<dbReference type="Pfam" id="PF02970">
    <property type="entry name" value="TBCA"/>
    <property type="match status" value="1"/>
</dbReference>
<evidence type="ECO:0000256" key="3">
    <source>
        <dbReference type="RuleBase" id="RU364030"/>
    </source>
</evidence>
<keyword evidence="2 3" id="KW-0143">Chaperone</keyword>
<evidence type="ECO:0000256" key="2">
    <source>
        <dbReference type="ARBA" id="ARBA00023186"/>
    </source>
</evidence>
<evidence type="ECO:0000313" key="5">
    <source>
        <dbReference type="Proteomes" id="UP001527925"/>
    </source>
</evidence>
<protein>
    <recommendedName>
        <fullName evidence="3">Tubulin-specific chaperone A</fullName>
    </recommendedName>
</protein>
<dbReference type="InterPro" id="IPR004226">
    <property type="entry name" value="TBCA"/>
</dbReference>
<sequence>MSNAVQPVSLRELKIKAGVVKRSVVRTLRHGHAVASVAETPSVCPACHTCSAARRSTSKELASYGKEAEMQQARIDKLVAASADDADIRKQREVLAETTSIIPDTKRRLQAAHNDLASALLSFKDDTSEDVEAARAIIEETKALVA</sequence>
<evidence type="ECO:0000313" key="4">
    <source>
        <dbReference type="EMBL" id="KAL2920037.1"/>
    </source>
</evidence>
<comment type="subcellular location">
    <subcellularLocation>
        <location evidence="3">Cytoplasm</location>
        <location evidence="3">Cytoskeleton</location>
    </subcellularLocation>
</comment>
<comment type="similarity">
    <text evidence="1 3">Belongs to the TBCA family.</text>
</comment>
<proteinExistence type="inferred from homology"/>